<keyword evidence="5" id="KW-1185">Reference proteome</keyword>
<dbReference type="Pfam" id="PF00293">
    <property type="entry name" value="NUDIX"/>
    <property type="match status" value="1"/>
</dbReference>
<organism evidence="4 5">
    <name type="scientific">Neorhodopirellula lusitana</name>
    <dbReference type="NCBI Taxonomy" id="445327"/>
    <lineage>
        <taxon>Bacteria</taxon>
        <taxon>Pseudomonadati</taxon>
        <taxon>Planctomycetota</taxon>
        <taxon>Planctomycetia</taxon>
        <taxon>Pirellulales</taxon>
        <taxon>Pirellulaceae</taxon>
        <taxon>Neorhodopirellula</taxon>
    </lineage>
</organism>
<dbReference type="PANTHER" id="PTHR43736">
    <property type="entry name" value="ADP-RIBOSE PYROPHOSPHATASE"/>
    <property type="match status" value="1"/>
</dbReference>
<dbReference type="InterPro" id="IPR015797">
    <property type="entry name" value="NUDIX_hydrolase-like_dom_sf"/>
</dbReference>
<evidence type="ECO:0000256" key="2">
    <source>
        <dbReference type="SAM" id="MobiDB-lite"/>
    </source>
</evidence>
<dbReference type="EMBL" id="FXUG01000001">
    <property type="protein sequence ID" value="SMP39654.1"/>
    <property type="molecule type" value="Genomic_DNA"/>
</dbReference>
<protein>
    <submittedName>
        <fullName evidence="4">ADP-ribose pyrophosphatase YjhB, NUDIX family</fullName>
    </submittedName>
</protein>
<reference evidence="4 5" key="1">
    <citation type="submission" date="2017-05" db="EMBL/GenBank/DDBJ databases">
        <authorList>
            <person name="Varghese N."/>
            <person name="Submissions S."/>
        </authorList>
    </citation>
    <scope>NUCLEOTIDE SEQUENCE [LARGE SCALE GENOMIC DNA]</scope>
    <source>
        <strain evidence="4 5">DSM 25457</strain>
    </source>
</reference>
<dbReference type="Proteomes" id="UP001158067">
    <property type="component" value="Unassembled WGS sequence"/>
</dbReference>
<accession>A0ABY1PNM5</accession>
<keyword evidence="1" id="KW-0378">Hydrolase</keyword>
<dbReference type="PROSITE" id="PS00893">
    <property type="entry name" value="NUDIX_BOX"/>
    <property type="match status" value="1"/>
</dbReference>
<dbReference type="Gene3D" id="3.90.79.10">
    <property type="entry name" value="Nucleoside Triphosphate Pyrophosphohydrolase"/>
    <property type="match status" value="1"/>
</dbReference>
<evidence type="ECO:0000259" key="3">
    <source>
        <dbReference type="PROSITE" id="PS51462"/>
    </source>
</evidence>
<dbReference type="PROSITE" id="PS51462">
    <property type="entry name" value="NUDIX"/>
    <property type="match status" value="1"/>
</dbReference>
<name>A0ABY1PNM5_9BACT</name>
<evidence type="ECO:0000313" key="5">
    <source>
        <dbReference type="Proteomes" id="UP001158067"/>
    </source>
</evidence>
<gene>
    <name evidence="4" type="ORF">SAMN06265222_101338</name>
</gene>
<comment type="caution">
    <text evidence="4">The sequence shown here is derived from an EMBL/GenBank/DDBJ whole genome shotgun (WGS) entry which is preliminary data.</text>
</comment>
<feature type="region of interest" description="Disordered" evidence="2">
    <location>
        <begin position="1"/>
        <end position="21"/>
    </location>
</feature>
<evidence type="ECO:0000313" key="4">
    <source>
        <dbReference type="EMBL" id="SMP39654.1"/>
    </source>
</evidence>
<feature type="domain" description="Nudix hydrolase" evidence="3">
    <location>
        <begin position="18"/>
        <end position="145"/>
    </location>
</feature>
<dbReference type="CDD" id="cd02883">
    <property type="entry name" value="NUDIX_Hydrolase"/>
    <property type="match status" value="1"/>
</dbReference>
<dbReference type="InterPro" id="IPR000086">
    <property type="entry name" value="NUDIX_hydrolase_dom"/>
</dbReference>
<dbReference type="RefSeq" id="WP_283430581.1">
    <property type="nucleotide sequence ID" value="NZ_FXUG01000001.1"/>
</dbReference>
<evidence type="ECO:0000256" key="1">
    <source>
        <dbReference type="ARBA" id="ARBA00022801"/>
    </source>
</evidence>
<sequence>MNAGPRFHTTQSPPGRRSRKRGVIGVIFRDEQLLIIRRSMTVNAPGKLCLPGGGIEAGESEEEALIREMQEEITMDVTPVRLCHRSVTPWGTRLAWWIAEVDPNVQPVANPDEVSDIYWMTPNDIARASNVLPSLPEFISSWRSGEIELPWDLNQDAS</sequence>
<dbReference type="PANTHER" id="PTHR43736:SF1">
    <property type="entry name" value="DIHYDRONEOPTERIN TRIPHOSPHATE DIPHOSPHATASE"/>
    <property type="match status" value="1"/>
</dbReference>
<dbReference type="SUPFAM" id="SSF55811">
    <property type="entry name" value="Nudix"/>
    <property type="match status" value="1"/>
</dbReference>
<proteinExistence type="predicted"/>
<dbReference type="InterPro" id="IPR020084">
    <property type="entry name" value="NUDIX_hydrolase_CS"/>
</dbReference>